<dbReference type="InterPro" id="IPR054722">
    <property type="entry name" value="PolX-like_BBD"/>
</dbReference>
<proteinExistence type="predicted"/>
<feature type="compositionally biased region" description="Polar residues" evidence="1">
    <location>
        <begin position="80"/>
        <end position="105"/>
    </location>
</feature>
<feature type="region of interest" description="Disordered" evidence="1">
    <location>
        <begin position="80"/>
        <end position="125"/>
    </location>
</feature>
<feature type="compositionally biased region" description="Low complexity" evidence="1">
    <location>
        <begin position="106"/>
        <end position="121"/>
    </location>
</feature>
<feature type="domain" description="Retrovirus-related Pol polyprotein from transposon TNT 1-94-like beta-barrel" evidence="2">
    <location>
        <begin position="159"/>
        <end position="206"/>
    </location>
</feature>
<protein>
    <recommendedName>
        <fullName evidence="2">Retrovirus-related Pol polyprotein from transposon TNT 1-94-like beta-barrel domain-containing protein</fullName>
    </recommendedName>
</protein>
<name>A0AA38WRC3_9ASTR</name>
<sequence length="208" mass="22794">MRAIADDLALAQNPVTEEDLLVHILSQLGDEYTTIAAALKVRDNTISYPELFDKLLDFERSLKATSVTSEPLLSTVNYTNRQPNRFQTQTPQVSATAPRTNRYPPNNQQRNSRSQWSSSQQGGTRSNRTASFCHYCNISGTTPAVNVTTSGSTNPAPTWLFDSGASNHVTSNHATLHNLSEYGGPDKIVLGDGKGLQISHIGQKQIYT</sequence>
<organism evidence="3 4">
    <name type="scientific">Centaurea solstitialis</name>
    <name type="common">yellow star-thistle</name>
    <dbReference type="NCBI Taxonomy" id="347529"/>
    <lineage>
        <taxon>Eukaryota</taxon>
        <taxon>Viridiplantae</taxon>
        <taxon>Streptophyta</taxon>
        <taxon>Embryophyta</taxon>
        <taxon>Tracheophyta</taxon>
        <taxon>Spermatophyta</taxon>
        <taxon>Magnoliopsida</taxon>
        <taxon>eudicotyledons</taxon>
        <taxon>Gunneridae</taxon>
        <taxon>Pentapetalae</taxon>
        <taxon>asterids</taxon>
        <taxon>campanulids</taxon>
        <taxon>Asterales</taxon>
        <taxon>Asteraceae</taxon>
        <taxon>Carduoideae</taxon>
        <taxon>Cardueae</taxon>
        <taxon>Centaureinae</taxon>
        <taxon>Centaurea</taxon>
    </lineage>
</organism>
<keyword evidence="4" id="KW-1185">Reference proteome</keyword>
<dbReference type="EMBL" id="JARYMX010000002">
    <property type="protein sequence ID" value="KAJ9563150.1"/>
    <property type="molecule type" value="Genomic_DNA"/>
</dbReference>
<evidence type="ECO:0000313" key="3">
    <source>
        <dbReference type="EMBL" id="KAJ9563150.1"/>
    </source>
</evidence>
<reference evidence="3" key="1">
    <citation type="submission" date="2023-03" db="EMBL/GenBank/DDBJ databases">
        <title>Chromosome-scale reference genome and RAD-based genetic map of yellow starthistle (Centaurea solstitialis) reveal putative structural variation and QTLs associated with invader traits.</title>
        <authorList>
            <person name="Reatini B."/>
            <person name="Cang F.A."/>
            <person name="Jiang Q."/>
            <person name="Mckibben M.T.W."/>
            <person name="Barker M.S."/>
            <person name="Rieseberg L.H."/>
            <person name="Dlugosch K.M."/>
        </authorList>
    </citation>
    <scope>NUCLEOTIDE SEQUENCE</scope>
    <source>
        <strain evidence="3">CAN-66</strain>
        <tissue evidence="3">Leaf</tissue>
    </source>
</reference>
<dbReference type="PANTHER" id="PTHR47481:SF43">
    <property type="entry name" value="RETROTRANSPOSON COPIA-LIKE N-TERMINAL DOMAIN-CONTAINING PROTEIN"/>
    <property type="match status" value="1"/>
</dbReference>
<evidence type="ECO:0000313" key="4">
    <source>
        <dbReference type="Proteomes" id="UP001172457"/>
    </source>
</evidence>
<evidence type="ECO:0000259" key="2">
    <source>
        <dbReference type="Pfam" id="PF22936"/>
    </source>
</evidence>
<dbReference type="Pfam" id="PF22936">
    <property type="entry name" value="Pol_BBD"/>
    <property type="match status" value="1"/>
</dbReference>
<evidence type="ECO:0000256" key="1">
    <source>
        <dbReference type="SAM" id="MobiDB-lite"/>
    </source>
</evidence>
<dbReference type="PANTHER" id="PTHR47481">
    <property type="match status" value="1"/>
</dbReference>
<dbReference type="Proteomes" id="UP001172457">
    <property type="component" value="Chromosome 2"/>
</dbReference>
<dbReference type="AlphaFoldDB" id="A0AA38WRC3"/>
<gene>
    <name evidence="3" type="ORF">OSB04_008310</name>
</gene>
<accession>A0AA38WRC3</accession>
<comment type="caution">
    <text evidence="3">The sequence shown here is derived from an EMBL/GenBank/DDBJ whole genome shotgun (WGS) entry which is preliminary data.</text>
</comment>